<evidence type="ECO:0000313" key="2">
    <source>
        <dbReference type="Proteomes" id="UP000006190"/>
    </source>
</evidence>
<name>H3NIX5_9LACT</name>
<evidence type="ECO:0000313" key="1">
    <source>
        <dbReference type="EMBL" id="EHR37253.1"/>
    </source>
</evidence>
<gene>
    <name evidence="1" type="ORF">HMPREF9708_00814</name>
</gene>
<dbReference type="AlphaFoldDB" id="H3NIX5"/>
<dbReference type="HOGENOM" id="CLU_203809_0_0_9"/>
<dbReference type="STRING" id="883113.HMPREF9708_00814"/>
<organism evidence="1 2">
    <name type="scientific">Facklamia languida CCUG 37842</name>
    <dbReference type="NCBI Taxonomy" id="883113"/>
    <lineage>
        <taxon>Bacteria</taxon>
        <taxon>Bacillati</taxon>
        <taxon>Bacillota</taxon>
        <taxon>Bacilli</taxon>
        <taxon>Lactobacillales</taxon>
        <taxon>Aerococcaceae</taxon>
        <taxon>Facklamia</taxon>
    </lineage>
</organism>
<dbReference type="PATRIC" id="fig|883113.3.peg.812"/>
<accession>H3NIX5</accession>
<sequence length="57" mass="6842">MSKDFYEEAIHRWQDQCQDYPSKALLKVAYQVYLEQMKRLDQAAGKLDGEMWSPSKW</sequence>
<protein>
    <submittedName>
        <fullName evidence="1">Uncharacterized protein</fullName>
    </submittedName>
</protein>
<comment type="caution">
    <text evidence="1">The sequence shown here is derived from an EMBL/GenBank/DDBJ whole genome shotgun (WGS) entry which is preliminary data.</text>
</comment>
<dbReference type="Proteomes" id="UP000006190">
    <property type="component" value="Unassembled WGS sequence"/>
</dbReference>
<proteinExistence type="predicted"/>
<keyword evidence="2" id="KW-1185">Reference proteome</keyword>
<dbReference type="RefSeq" id="WP_006308891.1">
    <property type="nucleotide sequence ID" value="NZ_JH601133.1"/>
</dbReference>
<reference evidence="1 2" key="1">
    <citation type="submission" date="2012-01" db="EMBL/GenBank/DDBJ databases">
        <title>The Genome Sequence of Facklamia languida CCUG 37842.</title>
        <authorList>
            <consortium name="The Broad Institute Genome Sequencing Platform"/>
            <person name="Earl A."/>
            <person name="Ward D."/>
            <person name="Feldgarden M."/>
            <person name="Gevers D."/>
            <person name="Huys G."/>
            <person name="Young S.K."/>
            <person name="Zeng Q."/>
            <person name="Gargeya S."/>
            <person name="Fitzgerald M."/>
            <person name="Haas B."/>
            <person name="Abouelleil A."/>
            <person name="Alvarado L."/>
            <person name="Arachchi H.M."/>
            <person name="Berlin A."/>
            <person name="Chapman S.B."/>
            <person name="Gearin G."/>
            <person name="Goldberg J."/>
            <person name="Griggs A."/>
            <person name="Gujja S."/>
            <person name="Hansen M."/>
            <person name="Heiman D."/>
            <person name="Howarth C."/>
            <person name="Larimer J."/>
            <person name="Lui A."/>
            <person name="MacDonald P.J.P."/>
            <person name="McCowen C."/>
            <person name="Montmayeur A."/>
            <person name="Murphy C."/>
            <person name="Neiman D."/>
            <person name="Pearson M."/>
            <person name="Priest M."/>
            <person name="Roberts A."/>
            <person name="Saif S."/>
            <person name="Shea T."/>
            <person name="Sisk P."/>
            <person name="Stolte C."/>
            <person name="Sykes S."/>
            <person name="Wortman J."/>
            <person name="Nusbaum C."/>
            <person name="Birren B."/>
        </authorList>
    </citation>
    <scope>NUCLEOTIDE SEQUENCE [LARGE SCALE GENOMIC DNA]</scope>
    <source>
        <strain evidence="1 2">CCUG 37842</strain>
    </source>
</reference>
<dbReference type="EMBL" id="AGEG01000009">
    <property type="protein sequence ID" value="EHR37253.1"/>
    <property type="molecule type" value="Genomic_DNA"/>
</dbReference>